<accession>A0A6L2M9M7</accession>
<keyword evidence="1" id="KW-0175">Coiled coil</keyword>
<evidence type="ECO:0000259" key="3">
    <source>
        <dbReference type="Pfam" id="PF07727"/>
    </source>
</evidence>
<dbReference type="GO" id="GO:0003677">
    <property type="term" value="F:DNA binding"/>
    <property type="evidence" value="ECO:0007669"/>
    <property type="project" value="UniProtKB-KW"/>
</dbReference>
<feature type="coiled-coil region" evidence="1">
    <location>
        <begin position="740"/>
        <end position="783"/>
    </location>
</feature>
<feature type="region of interest" description="Disordered" evidence="2">
    <location>
        <begin position="693"/>
        <end position="712"/>
    </location>
</feature>
<feature type="region of interest" description="Disordered" evidence="2">
    <location>
        <begin position="1110"/>
        <end position="1136"/>
    </location>
</feature>
<organism evidence="4">
    <name type="scientific">Tanacetum cinerariifolium</name>
    <name type="common">Dalmatian daisy</name>
    <name type="synonym">Chrysanthemum cinerariifolium</name>
    <dbReference type="NCBI Taxonomy" id="118510"/>
    <lineage>
        <taxon>Eukaryota</taxon>
        <taxon>Viridiplantae</taxon>
        <taxon>Streptophyta</taxon>
        <taxon>Embryophyta</taxon>
        <taxon>Tracheophyta</taxon>
        <taxon>Spermatophyta</taxon>
        <taxon>Magnoliopsida</taxon>
        <taxon>eudicotyledons</taxon>
        <taxon>Gunneridae</taxon>
        <taxon>Pentapetalae</taxon>
        <taxon>asterids</taxon>
        <taxon>campanulids</taxon>
        <taxon>Asterales</taxon>
        <taxon>Asteraceae</taxon>
        <taxon>Asteroideae</taxon>
        <taxon>Anthemideae</taxon>
        <taxon>Anthemidinae</taxon>
        <taxon>Tanacetum</taxon>
    </lineage>
</organism>
<gene>
    <name evidence="4" type="ORF">Tci_040953</name>
</gene>
<dbReference type="SUPFAM" id="SSF50249">
    <property type="entry name" value="Nucleic acid-binding proteins"/>
    <property type="match status" value="1"/>
</dbReference>
<name>A0A6L2M9M7_TANCI</name>
<sequence length="1169" mass="132169">MVKPVWNNAHRVNHQNFAKKTHPCAKKNMVPRAVLIKSGLVSINTAREVNAAHLKTTVNVARSMTCLSKTAYSTVNRPIHKNTSFKNSNVNQTVNIVRGNTARPKAVVNAVKGNNLNAIHKWIYRIKELDGGYVAFGGNPKGGKITGKGSGPDWLFDIDALTRIMNYALIVEGTQSNGFTGTKASDNVGQARKETEPVKDYVLLPLWTADPLFSKNRKNSNDDGSKPSSNDGKKVDEDLRNENECNDQEKKDNVNNTNNVNTVSSTVNVAGTNEDNELPFDLNMHALEDVNIFNFSSDDEDNGAVADMNNLDTTIQVSSIPTTRIHNDHPLDQVIEDLQSATQTRRMSKNLEKHRFCGVSNGCKKCFLYGKIEEEVYVCQPPGFEDPDFLDRVYKVEKALYGLHQAPRAWYKTLSTYLLDNGFQKGKIDKTLFIKRHKVCACARYQVNIKVSHLYNVKRTFRKPKRKDTQVSQPSDPTESIIDEAIHKELGDSLVRAATTASSLAAEYESGNILRSDEDSMKLNELMELCTNLQNRVLNLEKTKTTQKNEIDSLKRRVKKLEKRNRSRTHKLKRLYKVGLSARVESSRDEESLGEDASKQGKIDDIDADEDITLVNDVDNEMFDIDDLGGEEVFVAGQNEYVVKKVVNVAQVSTATITTKEITLAQALEAVKTSKPKVKGIVFQEPCKSTTTTTIVSSQQSHNKGKGIMIGEPVKPKKKDQIRLDEEAVLKLQAEAFKWVNTFEDIRTKLVKRKKRAEEELIQESTKKQKEDLEDLYKLVKARYGSTRPVESMDYLLWSDMKTMFEPHVEDEGRIVGIKSFLDAVEITAAHVCVNTAQLKLVLLVNFNEKYTKIAKNSERLLLLHHRFILEPFNHLLDLEHHRYYENDAVDVIGSVVGIGDIVPVMSAAGKKLRRTIILEDADVQECDGYEANQVKIELFTPEVKVVSIAEFFHGVINRMVGGIRDSEIHRIHKEHGWVYIVCKNCNKKVDILPKQNRPPVYVCEEYGTVQPASRFKVVVRVIDKSDEYCPEELDNIVGKKCLFKLLYSEYNVEKNNHTYRCDSFFEDVELTNYFKNNFRDIETDDEELSDDFAQSTTKENNAMIEDSIDKHASDIHTASKTRDSTTSVEGSSSKKSKLIIDLDEVKSEPEDNISKTHELVAVKIEPED</sequence>
<feature type="compositionally biased region" description="Basic and acidic residues" evidence="2">
    <location>
        <begin position="219"/>
        <end position="253"/>
    </location>
</feature>
<evidence type="ECO:0000256" key="1">
    <source>
        <dbReference type="SAM" id="Coils"/>
    </source>
</evidence>
<protein>
    <submittedName>
        <fullName evidence="4">Replication protein A 70 kDa DNA-binding subunit B</fullName>
    </submittedName>
</protein>
<comment type="caution">
    <text evidence="4">The sequence shown here is derived from an EMBL/GenBank/DDBJ whole genome shotgun (WGS) entry which is preliminary data.</text>
</comment>
<dbReference type="AlphaFoldDB" id="A0A6L2M9M7"/>
<feature type="coiled-coil region" evidence="1">
    <location>
        <begin position="523"/>
        <end position="571"/>
    </location>
</feature>
<proteinExistence type="predicted"/>
<reference evidence="4" key="1">
    <citation type="journal article" date="2019" name="Sci. Rep.">
        <title>Draft genome of Tanacetum cinerariifolium, the natural source of mosquito coil.</title>
        <authorList>
            <person name="Yamashiro T."/>
            <person name="Shiraishi A."/>
            <person name="Satake H."/>
            <person name="Nakayama K."/>
        </authorList>
    </citation>
    <scope>NUCLEOTIDE SEQUENCE</scope>
</reference>
<dbReference type="Gene3D" id="2.40.50.140">
    <property type="entry name" value="Nucleic acid-binding proteins"/>
    <property type="match status" value="1"/>
</dbReference>
<feature type="region of interest" description="Disordered" evidence="2">
    <location>
        <begin position="214"/>
        <end position="262"/>
    </location>
</feature>
<feature type="domain" description="Reverse transcriptase Ty1/copia-type" evidence="3">
    <location>
        <begin position="364"/>
        <end position="436"/>
    </location>
</feature>
<dbReference type="Pfam" id="PF07727">
    <property type="entry name" value="RVT_2"/>
    <property type="match status" value="1"/>
</dbReference>
<evidence type="ECO:0000256" key="2">
    <source>
        <dbReference type="SAM" id="MobiDB-lite"/>
    </source>
</evidence>
<dbReference type="EMBL" id="BKCJ010005849">
    <property type="protein sequence ID" value="GEU68975.1"/>
    <property type="molecule type" value="Genomic_DNA"/>
</dbReference>
<dbReference type="InterPro" id="IPR013103">
    <property type="entry name" value="RVT_2"/>
</dbReference>
<evidence type="ECO:0000313" key="4">
    <source>
        <dbReference type="EMBL" id="GEU68975.1"/>
    </source>
</evidence>
<dbReference type="InterPro" id="IPR012340">
    <property type="entry name" value="NA-bd_OB-fold"/>
</dbReference>
<keyword evidence="4" id="KW-0238">DNA-binding</keyword>